<evidence type="ECO:0000313" key="1">
    <source>
        <dbReference type="EMBL" id="CBH99376.1"/>
    </source>
</evidence>
<comment type="caution">
    <text evidence="1">The sequence shown here is derived from an EMBL/GenBank/DDBJ whole genome shotgun (WGS) entry which is preliminary data.</text>
</comment>
<protein>
    <submittedName>
        <fullName evidence="1">Uncharacterized protein</fullName>
    </submittedName>
</protein>
<gene>
    <name evidence="1" type="ORF">CARN3_0288</name>
</gene>
<reference evidence="1" key="1">
    <citation type="submission" date="2009-10" db="EMBL/GenBank/DDBJ databases">
        <title>Diversity of trophic interactions inside an arsenic-rich microbial ecosystem.</title>
        <authorList>
            <person name="Bertin P.N."/>
            <person name="Heinrich-Salmeron A."/>
            <person name="Pelletier E."/>
            <person name="Goulhen-Chollet F."/>
            <person name="Arsene-Ploetze F."/>
            <person name="Gallien S."/>
            <person name="Calteau A."/>
            <person name="Vallenet D."/>
            <person name="Casiot C."/>
            <person name="Chane-Woon-Ming B."/>
            <person name="Giloteaux L."/>
            <person name="Barakat M."/>
            <person name="Bonnefoy V."/>
            <person name="Bruneel O."/>
            <person name="Chandler M."/>
            <person name="Cleiss J."/>
            <person name="Duran R."/>
            <person name="Elbaz-Poulichet F."/>
            <person name="Fonknechten N."/>
            <person name="Lauga B."/>
            <person name="Mornico D."/>
            <person name="Ortet P."/>
            <person name="Schaeffer C."/>
            <person name="Siguier P."/>
            <person name="Alexander Thil Smith A."/>
            <person name="Van Dorsselaer A."/>
            <person name="Weissenbach J."/>
            <person name="Medigue C."/>
            <person name="Le Paslier D."/>
        </authorList>
    </citation>
    <scope>NUCLEOTIDE SEQUENCE</scope>
</reference>
<accession>E6PWR8</accession>
<dbReference type="EMBL" id="CABN01000007">
    <property type="protein sequence ID" value="CBH99376.1"/>
    <property type="molecule type" value="Genomic_DNA"/>
</dbReference>
<proteinExistence type="predicted"/>
<organism evidence="1">
    <name type="scientific">mine drainage metagenome</name>
    <dbReference type="NCBI Taxonomy" id="410659"/>
    <lineage>
        <taxon>unclassified sequences</taxon>
        <taxon>metagenomes</taxon>
        <taxon>ecological metagenomes</taxon>
    </lineage>
</organism>
<sequence>MALPAEGCASPKFTQSWHALCPCPQAKTSIPLLFHFFYSQLAGNYSPLAHDLPMKPFMETPTCF</sequence>
<name>E6PWR8_9ZZZZ</name>
<dbReference type="AlphaFoldDB" id="E6PWR8"/>